<accession>G4QKQ2</accession>
<dbReference type="EMBL" id="CP003060">
    <property type="protein sequence ID" value="AEP30355.1"/>
    <property type="molecule type" value="Genomic_DNA"/>
</dbReference>
<dbReference type="Proteomes" id="UP000009282">
    <property type="component" value="Chromosome"/>
</dbReference>
<dbReference type="AlphaFoldDB" id="G4QKQ2"/>
<dbReference type="eggNOG" id="ENOG502ZUF5">
    <property type="taxonomic scope" value="Bacteria"/>
</dbReference>
<dbReference type="HOGENOM" id="CLU_764526_0_0_6"/>
<proteinExistence type="predicted"/>
<dbReference type="KEGG" id="gni:GNIT_2254"/>
<dbReference type="OrthoDB" id="9954704at2"/>
<dbReference type="STRING" id="1085623.GNIT_2254"/>
<dbReference type="RefSeq" id="WP_014109228.1">
    <property type="nucleotide sequence ID" value="NC_016041.1"/>
</dbReference>
<sequence length="362" mass="40976">MLLVVALFTVLNACTSHIEQVGEKHKEAAQKWKEMANYVSSDLPEFGYTITADIQLNQSASGKQFELTNIQFATNQQTSTLDLLRPQFEFKYICIDSCVQLTEYTQTNLQFDEQAIKNVQEGSFLAKQLQRYEFELFDFYAALFVLNDNLMNLVTRDQSSFDSYLYYLVDQDFQAKTFKEFSAYAKKVLSLSAFNEYLTDPVVQYQSTYNRLYGRPTPSDTVKFKGLVTADERLIKNTDFITEDELMIANASLISEDQASKTWQEPATVTLVQSHWSVVNQLPITLGNTVCSYAQNYFGIVKSMGEQDVSLLVQGQAKQFADGVLLDIEQGSLFSSAMQVSFVPMAEDLVLLKSDLAPCTLQ</sequence>
<reference evidence="1 2" key="1">
    <citation type="journal article" date="2011" name="J. Bacteriol.">
        <title>Complete genome sequence of seawater bacterium Glaciecola nitratireducens FR1064T.</title>
        <authorList>
            <person name="Bian F."/>
            <person name="Qin Q.L."/>
            <person name="Xie B.B."/>
            <person name="Shu Y.L."/>
            <person name="Zhang X.Y."/>
            <person name="Yu Y."/>
            <person name="Chen B."/>
            <person name="Chen X.L."/>
            <person name="Zhou B.C."/>
            <person name="Zhang Y.Z."/>
        </authorList>
    </citation>
    <scope>NUCLEOTIDE SEQUENCE [LARGE SCALE GENOMIC DNA]</scope>
    <source>
        <strain evidence="2">JCM 12485 / KCTC 12276 / FR1064</strain>
    </source>
</reference>
<organism evidence="1 2">
    <name type="scientific">Glaciecola nitratireducens (strain JCM 12485 / KCTC 12276 / FR1064)</name>
    <dbReference type="NCBI Taxonomy" id="1085623"/>
    <lineage>
        <taxon>Bacteria</taxon>
        <taxon>Pseudomonadati</taxon>
        <taxon>Pseudomonadota</taxon>
        <taxon>Gammaproteobacteria</taxon>
        <taxon>Alteromonadales</taxon>
        <taxon>Alteromonadaceae</taxon>
        <taxon>Brumicola</taxon>
    </lineage>
</organism>
<gene>
    <name evidence="1" type="ordered locus">GNIT_2254</name>
</gene>
<evidence type="ECO:0000313" key="2">
    <source>
        <dbReference type="Proteomes" id="UP000009282"/>
    </source>
</evidence>
<protein>
    <submittedName>
        <fullName evidence="1">Uncharacterized protein</fullName>
    </submittedName>
</protein>
<evidence type="ECO:0000313" key="1">
    <source>
        <dbReference type="EMBL" id="AEP30355.1"/>
    </source>
</evidence>
<keyword evidence="2" id="KW-1185">Reference proteome</keyword>
<name>G4QKQ2_GLANF</name>